<dbReference type="KEGG" id="mrob:HH214_00355"/>
<evidence type="ECO:0000313" key="2">
    <source>
        <dbReference type="Proteomes" id="UP000503278"/>
    </source>
</evidence>
<sequence>MAETIEIINNASQSIWITIYDVAKTQHLDWGCINGTSSRMFAAGQYTLGSYYHVRTEVKESAQCGGKTICDTSIQIRCTTHNVVGLYCQSDGTNCWLKQE</sequence>
<organism evidence="1 2">
    <name type="scientific">Mucilaginibacter robiniae</name>
    <dbReference type="NCBI Taxonomy" id="2728022"/>
    <lineage>
        <taxon>Bacteria</taxon>
        <taxon>Pseudomonadati</taxon>
        <taxon>Bacteroidota</taxon>
        <taxon>Sphingobacteriia</taxon>
        <taxon>Sphingobacteriales</taxon>
        <taxon>Sphingobacteriaceae</taxon>
        <taxon>Mucilaginibacter</taxon>
    </lineage>
</organism>
<dbReference type="EMBL" id="CP051682">
    <property type="protein sequence ID" value="QJD94428.1"/>
    <property type="molecule type" value="Genomic_DNA"/>
</dbReference>
<gene>
    <name evidence="1" type="ORF">HH214_00355</name>
</gene>
<dbReference type="AlphaFoldDB" id="A0A7L5DW21"/>
<keyword evidence="2" id="KW-1185">Reference proteome</keyword>
<proteinExistence type="predicted"/>
<dbReference type="Proteomes" id="UP000503278">
    <property type="component" value="Chromosome"/>
</dbReference>
<accession>A0A7L5DW21</accession>
<name>A0A7L5DW21_9SPHI</name>
<protein>
    <submittedName>
        <fullName evidence="1">Uncharacterized protein</fullName>
    </submittedName>
</protein>
<reference evidence="1 2" key="1">
    <citation type="submission" date="2020-04" db="EMBL/GenBank/DDBJ databases">
        <title>Genome sequencing of novel species.</title>
        <authorList>
            <person name="Heo J."/>
            <person name="Kim S.-J."/>
            <person name="Kim J.-S."/>
            <person name="Hong S.-B."/>
            <person name="Kwon S.-W."/>
        </authorList>
    </citation>
    <scope>NUCLEOTIDE SEQUENCE [LARGE SCALE GENOMIC DNA]</scope>
    <source>
        <strain evidence="1 2">F39-2</strain>
    </source>
</reference>
<evidence type="ECO:0000313" key="1">
    <source>
        <dbReference type="EMBL" id="QJD94428.1"/>
    </source>
</evidence>
<dbReference type="RefSeq" id="WP_169605447.1">
    <property type="nucleotide sequence ID" value="NZ_CP051682.1"/>
</dbReference>